<organism evidence="8 9">
    <name type="scientific">Halocynthiibacter styelae</name>
    <dbReference type="NCBI Taxonomy" id="2761955"/>
    <lineage>
        <taxon>Bacteria</taxon>
        <taxon>Pseudomonadati</taxon>
        <taxon>Pseudomonadota</taxon>
        <taxon>Alphaproteobacteria</taxon>
        <taxon>Rhodobacterales</taxon>
        <taxon>Paracoccaceae</taxon>
        <taxon>Halocynthiibacter</taxon>
    </lineage>
</organism>
<feature type="transmembrane region" description="Helical" evidence="7">
    <location>
        <begin position="180"/>
        <end position="201"/>
    </location>
</feature>
<evidence type="ECO:0000256" key="1">
    <source>
        <dbReference type="ARBA" id="ARBA00004651"/>
    </source>
</evidence>
<evidence type="ECO:0000313" key="9">
    <source>
        <dbReference type="Proteomes" id="UP000640583"/>
    </source>
</evidence>
<name>A0A8J7LLB0_9RHOB</name>
<evidence type="ECO:0000256" key="7">
    <source>
        <dbReference type="SAM" id="Phobius"/>
    </source>
</evidence>
<dbReference type="EMBL" id="JADCKQ010000008">
    <property type="protein sequence ID" value="MBI1494349.1"/>
    <property type="molecule type" value="Genomic_DNA"/>
</dbReference>
<comment type="subcellular location">
    <subcellularLocation>
        <location evidence="1">Cell membrane</location>
        <topology evidence="1">Multi-pass membrane protein</topology>
    </subcellularLocation>
</comment>
<evidence type="ECO:0000313" key="8">
    <source>
        <dbReference type="EMBL" id="MBI1494349.1"/>
    </source>
</evidence>
<keyword evidence="4 7" id="KW-0812">Transmembrane</keyword>
<feature type="transmembrane region" description="Helical" evidence="7">
    <location>
        <begin position="74"/>
        <end position="99"/>
    </location>
</feature>
<dbReference type="GO" id="GO:0006605">
    <property type="term" value="P:protein targeting"/>
    <property type="evidence" value="ECO:0007669"/>
    <property type="project" value="InterPro"/>
</dbReference>
<dbReference type="GO" id="GO:0005886">
    <property type="term" value="C:plasma membrane"/>
    <property type="evidence" value="ECO:0007669"/>
    <property type="project" value="UniProtKB-SubCell"/>
</dbReference>
<keyword evidence="5 7" id="KW-1133">Transmembrane helix</keyword>
<dbReference type="PANTHER" id="PTHR30065">
    <property type="entry name" value="FLAGELLAR BIOSYNTHETIC PROTEIN FLIR"/>
    <property type="match status" value="1"/>
</dbReference>
<dbReference type="PRINTS" id="PR00953">
    <property type="entry name" value="TYPE3IMRPROT"/>
</dbReference>
<comment type="similarity">
    <text evidence="2">Belongs to the FliR/MopE/SpaR family.</text>
</comment>
<dbReference type="InterPro" id="IPR002010">
    <property type="entry name" value="T3SS_IM_R"/>
</dbReference>
<feature type="transmembrane region" description="Helical" evidence="7">
    <location>
        <begin position="213"/>
        <end position="238"/>
    </location>
</feature>
<keyword evidence="8" id="KW-0966">Cell projection</keyword>
<proteinExistence type="inferred from homology"/>
<comment type="caution">
    <text evidence="8">The sequence shown here is derived from an EMBL/GenBank/DDBJ whole genome shotgun (WGS) entry which is preliminary data.</text>
</comment>
<evidence type="ECO:0000256" key="2">
    <source>
        <dbReference type="ARBA" id="ARBA00009772"/>
    </source>
</evidence>
<dbReference type="Pfam" id="PF01311">
    <property type="entry name" value="Bac_export_1"/>
    <property type="match status" value="1"/>
</dbReference>
<gene>
    <name evidence="8" type="ORF">H1D41_11930</name>
</gene>
<evidence type="ECO:0000256" key="4">
    <source>
        <dbReference type="ARBA" id="ARBA00022692"/>
    </source>
</evidence>
<sequence length="253" mass="26763">MNELMQFLANIGSQTLWVGGAVFLRVGAAMAVFPAFGEQMLPARIRLLLALMFTAILAPAVSQLFHLPESPAQIGIGFMAEIIIGLSLGLAIRFFVLALQTAGTIAAQSTSLSQIFGGAGEPAPAIGHILFFAGLALAVMNDLHVRLAEYLLLSYTILPFGRLPDAQALTEWGVNGLVRVFALAFTLSAPFLIASLVYNFALGIINRAMPQLMVTFVGAPAITAGGMLLMIAAAPVLLLSWKSAVEAFFLAPF</sequence>
<dbReference type="AlphaFoldDB" id="A0A8J7LLB0"/>
<reference evidence="8" key="1">
    <citation type="submission" date="2020-10" db="EMBL/GenBank/DDBJ databases">
        <title>Paenihalocynthiibacter styelae gen. nov., sp. nov., isolated from stalked sea squirt Styela clava.</title>
        <authorList>
            <person name="Kim Y.-O."/>
            <person name="Yoon J.-H."/>
        </authorList>
    </citation>
    <scope>NUCLEOTIDE SEQUENCE</scope>
    <source>
        <strain evidence="8">MYP1-1</strain>
    </source>
</reference>
<dbReference type="PANTHER" id="PTHR30065:SF1">
    <property type="entry name" value="SURFACE PRESENTATION OF ANTIGENS PROTEIN SPAR"/>
    <property type="match status" value="1"/>
</dbReference>
<dbReference type="Proteomes" id="UP000640583">
    <property type="component" value="Unassembled WGS sequence"/>
</dbReference>
<accession>A0A8J7LLB0</accession>
<feature type="transmembrane region" description="Helical" evidence="7">
    <location>
        <begin position="119"/>
        <end position="140"/>
    </location>
</feature>
<keyword evidence="3" id="KW-1003">Cell membrane</keyword>
<keyword evidence="6 7" id="KW-0472">Membrane</keyword>
<keyword evidence="9" id="KW-1185">Reference proteome</keyword>
<evidence type="ECO:0000256" key="3">
    <source>
        <dbReference type="ARBA" id="ARBA00022475"/>
    </source>
</evidence>
<keyword evidence="8" id="KW-0969">Cilium</keyword>
<keyword evidence="8" id="KW-0282">Flagellum</keyword>
<feature type="transmembrane region" description="Helical" evidence="7">
    <location>
        <begin position="48"/>
        <end position="68"/>
    </location>
</feature>
<protein>
    <submittedName>
        <fullName evidence="8">Flagellar biosynthetic protein FliR</fullName>
    </submittedName>
</protein>
<evidence type="ECO:0000256" key="6">
    <source>
        <dbReference type="ARBA" id="ARBA00023136"/>
    </source>
</evidence>
<feature type="transmembrane region" description="Helical" evidence="7">
    <location>
        <begin position="15"/>
        <end position="36"/>
    </location>
</feature>
<evidence type="ECO:0000256" key="5">
    <source>
        <dbReference type="ARBA" id="ARBA00022989"/>
    </source>
</evidence>